<dbReference type="GO" id="GO:0006351">
    <property type="term" value="P:DNA-templated transcription"/>
    <property type="evidence" value="ECO:0007669"/>
    <property type="project" value="InterPro"/>
</dbReference>
<evidence type="ECO:0000313" key="6">
    <source>
        <dbReference type="EMBL" id="QTW97791.1"/>
    </source>
</evidence>
<proteinExistence type="predicted"/>
<keyword evidence="3 5" id="KW-0547">Nucleotide-binding</keyword>
<keyword evidence="5 6" id="KW-0696">RNA-directed RNA polymerase</keyword>
<evidence type="ECO:0000256" key="5">
    <source>
        <dbReference type="RuleBase" id="RU364050"/>
    </source>
</evidence>
<evidence type="ECO:0000256" key="3">
    <source>
        <dbReference type="ARBA" id="ARBA00022741"/>
    </source>
</evidence>
<reference evidence="6" key="1">
    <citation type="submission" date="2021-01" db="EMBL/GenBank/DDBJ databases">
        <authorList>
            <person name="Kang Y."/>
        </authorList>
    </citation>
    <scope>NUCLEOTIDE SEQUENCE</scope>
    <source>
        <strain evidence="6">YC382</strain>
    </source>
</reference>
<dbReference type="InterPro" id="IPR001795">
    <property type="entry name" value="RNA-dir_pol_luteovirus"/>
</dbReference>
<keyword evidence="1 5" id="KW-0808">Transferase</keyword>
<dbReference type="SUPFAM" id="SSF56672">
    <property type="entry name" value="DNA/RNA polymerases"/>
    <property type="match status" value="1"/>
</dbReference>
<dbReference type="Pfam" id="PF02123">
    <property type="entry name" value="RdRP_4"/>
    <property type="match status" value="1"/>
</dbReference>
<dbReference type="GO" id="GO:0003723">
    <property type="term" value="F:RNA binding"/>
    <property type="evidence" value="ECO:0007669"/>
    <property type="project" value="InterPro"/>
</dbReference>
<dbReference type="EMBL" id="MW452287">
    <property type="protein sequence ID" value="QTW97791.1"/>
    <property type="molecule type" value="Genomic_RNA"/>
</dbReference>
<organism evidence="6">
    <name type="scientific">Riboviria sp</name>
    <dbReference type="NCBI Taxonomy" id="2585031"/>
    <lineage>
        <taxon>Viruses</taxon>
        <taxon>Riboviria</taxon>
    </lineage>
</organism>
<comment type="catalytic activity">
    <reaction evidence="4 5">
        <text>RNA(n) + a ribonucleoside 5'-triphosphate = RNA(n+1) + diphosphate</text>
        <dbReference type="Rhea" id="RHEA:21248"/>
        <dbReference type="Rhea" id="RHEA-COMP:14527"/>
        <dbReference type="Rhea" id="RHEA-COMP:17342"/>
        <dbReference type="ChEBI" id="CHEBI:33019"/>
        <dbReference type="ChEBI" id="CHEBI:61557"/>
        <dbReference type="ChEBI" id="CHEBI:140395"/>
        <dbReference type="EC" id="2.7.7.48"/>
    </reaction>
</comment>
<dbReference type="GO" id="GO:0000166">
    <property type="term" value="F:nucleotide binding"/>
    <property type="evidence" value="ECO:0007669"/>
    <property type="project" value="UniProtKB-KW"/>
</dbReference>
<name>A0A8B0RKR1_9VIRU</name>
<protein>
    <recommendedName>
        <fullName evidence="5">RNA-directed RNA polymerase</fullName>
        <ecNumber evidence="5">2.7.7.48</ecNumber>
    </recommendedName>
</protein>
<evidence type="ECO:0000256" key="2">
    <source>
        <dbReference type="ARBA" id="ARBA00022695"/>
    </source>
</evidence>
<evidence type="ECO:0000256" key="1">
    <source>
        <dbReference type="ARBA" id="ARBA00022679"/>
    </source>
</evidence>
<dbReference type="GO" id="GO:0003968">
    <property type="term" value="F:RNA-directed RNA polymerase activity"/>
    <property type="evidence" value="ECO:0007669"/>
    <property type="project" value="UniProtKB-KW"/>
</dbReference>
<keyword evidence="5" id="KW-0693">Viral RNA replication</keyword>
<dbReference type="InterPro" id="IPR043502">
    <property type="entry name" value="DNA/RNA_pol_sf"/>
</dbReference>
<evidence type="ECO:0000256" key="4">
    <source>
        <dbReference type="ARBA" id="ARBA00048744"/>
    </source>
</evidence>
<keyword evidence="2 5" id="KW-0548">Nucleotidyltransferase</keyword>
<sequence length="828" mass="94270">MISGEAVNREKELTILVDTVTGVRGDVRNTFNEKHDGTLLSMWNVCDEMFGNDPISGICANLLYATYPKQMAVTDRVLKDLVRFMLDNIRRIDRVDTSVKVVGGRVVSSSRTSFTKETVEKNFAIKKDHPGALLKVNLFLSDVVSSYKMCDMEYVEAMDSVTDLFVSEGYANDTMAAIYIHNHELFRRGVCHVHEIIYLLRYHKQVTSIIKALGMNSILEGSLLCELGCLLGRGIKPVVWEDDMLYRVDTKGIKEKVYDVDQTLLRDSIIKILEQELPRKVEFENLGDYWSKRWLWCVNGAHSRLVERENGVDTTSYLEGRVHRRVHAENLKSEPVSKWNGQTYTSTAEKLEHGKSRALYSCDTITYYAFNHFLSPIEKMWANRWCLLNPSSQGMTPLVDRIRMMRHRYNYSIMLDYEDFNSQHSLESMKTLYKTVGEHVGYDGSLLDKLLHSIDNNMLYHNNKFVGKMVGTLCSGHRGTSFVNTLLNKAYLLCVLPKDLVWESLHVGDDVVLFVSEIGDCAKVLSSFGESGLRAQSIKQSCGTNCSEFLRCCISSYKCNGYLARSVASLVSGNWENERKLKPSETLSSMYSTIWSMINRSGNGNIGLCCYSTVNRLGLGIGKRGIKSILTCHSSVNCGPVMGRRGVYTSYVVKERSEDRIERGVSYLNNCNAKHYATSSYLTEHTSKMERSVLLELGVSPLDEMRVSSYSKNIDRSLLAQNYVTQTTVQEKVCKVEHRKYDKNTECGVLLKYPLIVFYKSQLNAVQLQKILYQEVGEFYDLRDCHYIAFGEYEAAYVVVTPCIFADIGRIASYRGNNIVMNNYYYCM</sequence>
<accession>A0A8B0RKR1</accession>
<dbReference type="EC" id="2.7.7.48" evidence="5"/>